<dbReference type="RefSeq" id="XP_003321464.1">
    <property type="nucleotide sequence ID" value="XM_003321416.1"/>
</dbReference>
<evidence type="ECO:0008006" key="10">
    <source>
        <dbReference type="Google" id="ProtNLM"/>
    </source>
</evidence>
<evidence type="ECO:0000256" key="5">
    <source>
        <dbReference type="ARBA" id="ARBA00022842"/>
    </source>
</evidence>
<dbReference type="GO" id="GO:0140358">
    <property type="term" value="F:P-type transmembrane transporter activity"/>
    <property type="evidence" value="ECO:0007669"/>
    <property type="project" value="InterPro"/>
</dbReference>
<dbReference type="PANTHER" id="PTHR45630">
    <property type="entry name" value="CATION-TRANSPORTING ATPASE-RELATED"/>
    <property type="match status" value="1"/>
</dbReference>
<evidence type="ECO:0000313" key="9">
    <source>
        <dbReference type="Proteomes" id="UP000008783"/>
    </source>
</evidence>
<evidence type="ECO:0000256" key="1">
    <source>
        <dbReference type="ARBA" id="ARBA00004141"/>
    </source>
</evidence>
<proteinExistence type="predicted"/>
<keyword evidence="7" id="KW-0472">Membrane</keyword>
<dbReference type="eggNOG" id="KOG0209">
    <property type="taxonomic scope" value="Eukaryota"/>
</dbReference>
<dbReference type="OMA" id="WWGLASA"/>
<keyword evidence="7" id="KW-0812">Transmembrane</keyword>
<evidence type="ECO:0000256" key="6">
    <source>
        <dbReference type="ARBA" id="ARBA00022967"/>
    </source>
</evidence>
<dbReference type="KEGG" id="pgr:PGTG_03001"/>
<dbReference type="VEuPathDB" id="FungiDB:PGTG_03001"/>
<reference evidence="9" key="2">
    <citation type="journal article" date="2011" name="Proc. Natl. Acad. Sci. U.S.A.">
        <title>Obligate biotrophy features unraveled by the genomic analysis of rust fungi.</title>
        <authorList>
            <person name="Duplessis S."/>
            <person name="Cuomo C.A."/>
            <person name="Lin Y.-C."/>
            <person name="Aerts A."/>
            <person name="Tisserant E."/>
            <person name="Veneault-Fourrey C."/>
            <person name="Joly D.L."/>
            <person name="Hacquard S."/>
            <person name="Amselem J."/>
            <person name="Cantarel B.L."/>
            <person name="Chiu R."/>
            <person name="Coutinho P.M."/>
            <person name="Feau N."/>
            <person name="Field M."/>
            <person name="Frey P."/>
            <person name="Gelhaye E."/>
            <person name="Goldberg J."/>
            <person name="Grabherr M.G."/>
            <person name="Kodira C.D."/>
            <person name="Kohler A."/>
            <person name="Kuees U."/>
            <person name="Lindquist E.A."/>
            <person name="Lucas S.M."/>
            <person name="Mago R."/>
            <person name="Mauceli E."/>
            <person name="Morin E."/>
            <person name="Murat C."/>
            <person name="Pangilinan J.L."/>
            <person name="Park R."/>
            <person name="Pearson M."/>
            <person name="Quesneville H."/>
            <person name="Rouhier N."/>
            <person name="Sakthikumar S."/>
            <person name="Salamov A.A."/>
            <person name="Schmutz J."/>
            <person name="Selles B."/>
            <person name="Shapiro H."/>
            <person name="Tanguay P."/>
            <person name="Tuskan G.A."/>
            <person name="Henrissat B."/>
            <person name="Van de Peer Y."/>
            <person name="Rouze P."/>
            <person name="Ellis J.G."/>
            <person name="Dodds P.N."/>
            <person name="Schein J.E."/>
            <person name="Zhong S."/>
            <person name="Hamelin R.C."/>
            <person name="Grigoriev I.V."/>
            <person name="Szabo L.J."/>
            <person name="Martin F."/>
        </authorList>
    </citation>
    <scope>NUCLEOTIDE SEQUENCE [LARGE SCALE GENOMIC DNA]</scope>
    <source>
        <strain evidence="9">CRL 75-36-700-3 / race SCCL</strain>
    </source>
</reference>
<dbReference type="SUPFAM" id="SSF81665">
    <property type="entry name" value="Calcium ATPase, transmembrane domain M"/>
    <property type="match status" value="1"/>
</dbReference>
<dbReference type="AlphaFoldDB" id="E3JYC0"/>
<feature type="transmembrane region" description="Helical" evidence="7">
    <location>
        <begin position="119"/>
        <end position="139"/>
    </location>
</feature>
<protein>
    <recommendedName>
        <fullName evidence="10">Cation-transporting P-type ATPase C-terminal domain-containing protein</fullName>
    </recommendedName>
</protein>
<gene>
    <name evidence="8" type="ORF">PGTG_03001</name>
</gene>
<dbReference type="STRING" id="418459.E3JYC0"/>
<feature type="transmembrane region" description="Helical" evidence="7">
    <location>
        <begin position="38"/>
        <end position="60"/>
    </location>
</feature>
<evidence type="ECO:0000256" key="7">
    <source>
        <dbReference type="SAM" id="Phobius"/>
    </source>
</evidence>
<dbReference type="InParanoid" id="E3JYC0"/>
<keyword evidence="4" id="KW-0067">ATP-binding</keyword>
<dbReference type="OrthoDB" id="48943at2759"/>
<evidence type="ECO:0000256" key="3">
    <source>
        <dbReference type="ARBA" id="ARBA00022741"/>
    </source>
</evidence>
<dbReference type="InterPro" id="IPR023298">
    <property type="entry name" value="ATPase_P-typ_TM_dom_sf"/>
</dbReference>
<feature type="transmembrane region" description="Helical" evidence="7">
    <location>
        <begin position="159"/>
        <end position="181"/>
    </location>
</feature>
<organism evidence="8 9">
    <name type="scientific">Puccinia graminis f. sp. tritici (strain CRL 75-36-700-3 / race SCCL)</name>
    <name type="common">Black stem rust fungus</name>
    <dbReference type="NCBI Taxonomy" id="418459"/>
    <lineage>
        <taxon>Eukaryota</taxon>
        <taxon>Fungi</taxon>
        <taxon>Dikarya</taxon>
        <taxon>Basidiomycota</taxon>
        <taxon>Pucciniomycotina</taxon>
        <taxon>Pucciniomycetes</taxon>
        <taxon>Pucciniales</taxon>
        <taxon>Pucciniaceae</taxon>
        <taxon>Puccinia</taxon>
    </lineage>
</organism>
<name>E3JYC0_PUCGT</name>
<dbReference type="HOGENOM" id="CLU_1390857_0_0_1"/>
<keyword evidence="9" id="KW-1185">Reference proteome</keyword>
<keyword evidence="3" id="KW-0547">Nucleotide-binding</keyword>
<evidence type="ECO:0000256" key="4">
    <source>
        <dbReference type="ARBA" id="ARBA00022840"/>
    </source>
</evidence>
<accession>E3JYC0</accession>
<dbReference type="Proteomes" id="UP000008783">
    <property type="component" value="Unassembled WGS sequence"/>
</dbReference>
<dbReference type="GO" id="GO:0005524">
    <property type="term" value="F:ATP binding"/>
    <property type="evidence" value="ECO:0007669"/>
    <property type="project" value="UniProtKB-KW"/>
</dbReference>
<sequence length="196" mass="21732">MSQPGMERRSGLVCQMCFKEAKVTPPGGTKEQPQGSILNTYVVATVLGQFMCHLAALIYITGLCETTSLHTKEINLDAEFKPSLLNRAIYLLSTCQSFSTFAVNFQGQPFQKDIKENKPLLYGLLVAAAVAFCGANNFVPEANGWLQLVDMPTSFQMQLCIVMCMDFRGAMLVELIVKFLFSDVWPKGMVIKGIER</sequence>
<evidence type="ECO:0000313" key="8">
    <source>
        <dbReference type="EMBL" id="EFP77045.1"/>
    </source>
</evidence>
<evidence type="ECO:0000256" key="2">
    <source>
        <dbReference type="ARBA" id="ARBA00022723"/>
    </source>
</evidence>
<keyword evidence="7" id="KW-1133">Transmembrane helix</keyword>
<dbReference type="GO" id="GO:0016020">
    <property type="term" value="C:membrane"/>
    <property type="evidence" value="ECO:0007669"/>
    <property type="project" value="UniProtKB-SubCell"/>
</dbReference>
<keyword evidence="2" id="KW-0479">Metal-binding</keyword>
<dbReference type="EMBL" id="DS178267">
    <property type="protein sequence ID" value="EFP77045.1"/>
    <property type="molecule type" value="Genomic_DNA"/>
</dbReference>
<keyword evidence="5" id="KW-0460">Magnesium</keyword>
<dbReference type="InterPro" id="IPR006544">
    <property type="entry name" value="P-type_TPase_V"/>
</dbReference>
<comment type="subcellular location">
    <subcellularLocation>
        <location evidence="1">Membrane</location>
        <topology evidence="1">Multi-pass membrane protein</topology>
    </subcellularLocation>
</comment>
<keyword evidence="6" id="KW-1278">Translocase</keyword>
<dbReference type="GO" id="GO:0046872">
    <property type="term" value="F:metal ion binding"/>
    <property type="evidence" value="ECO:0007669"/>
    <property type="project" value="UniProtKB-KW"/>
</dbReference>
<reference key="1">
    <citation type="submission" date="2007-01" db="EMBL/GenBank/DDBJ databases">
        <title>The Genome Sequence of Puccinia graminis f. sp. tritici Strain CRL 75-36-700-3.</title>
        <authorList>
            <consortium name="The Broad Institute Genome Sequencing Platform"/>
            <person name="Birren B."/>
            <person name="Lander E."/>
            <person name="Galagan J."/>
            <person name="Nusbaum C."/>
            <person name="Devon K."/>
            <person name="Cuomo C."/>
            <person name="Jaffe D."/>
            <person name="Butler J."/>
            <person name="Alvarez P."/>
            <person name="Gnerre S."/>
            <person name="Grabherr M."/>
            <person name="Mauceli E."/>
            <person name="Brockman W."/>
            <person name="Young S."/>
            <person name="LaButti K."/>
            <person name="Sykes S."/>
            <person name="DeCaprio D."/>
            <person name="Crawford M."/>
            <person name="Koehrsen M."/>
            <person name="Engels R."/>
            <person name="Montgomery P."/>
            <person name="Pearson M."/>
            <person name="Howarth C."/>
            <person name="Larson L."/>
            <person name="White J."/>
            <person name="Zeng Q."/>
            <person name="Kodira C."/>
            <person name="Yandava C."/>
            <person name="Alvarado L."/>
            <person name="O'Leary S."/>
            <person name="Szabo L."/>
            <person name="Dean R."/>
            <person name="Schein J."/>
        </authorList>
    </citation>
    <scope>NUCLEOTIDE SEQUENCE</scope>
    <source>
        <strain>CRL 75-36-700-3</strain>
    </source>
</reference>
<dbReference type="GeneID" id="10529386"/>
<dbReference type="PANTHER" id="PTHR45630:SF7">
    <property type="entry name" value="ENDOPLASMIC RETICULUM TRANSMEMBRANE HELIX TRANSLOCASE"/>
    <property type="match status" value="1"/>
</dbReference>